<dbReference type="RefSeq" id="WP_272139066.1">
    <property type="nucleotide sequence ID" value="NZ_JAQNDM010000002.1"/>
</dbReference>
<evidence type="ECO:0000313" key="1">
    <source>
        <dbReference type="EMBL" id="MDC0710012.1"/>
    </source>
</evidence>
<keyword evidence="2" id="KW-1185">Reference proteome</keyword>
<reference evidence="1 2" key="1">
    <citation type="submission" date="2022-11" db="EMBL/GenBank/DDBJ databases">
        <title>Minimal conservation of predation-associated metabolite biosynthetic gene clusters underscores biosynthetic potential of Myxococcota including descriptions for ten novel species: Archangium lansinium sp. nov., Myxococcus landrumus sp. nov., Nannocystis bai.</title>
        <authorList>
            <person name="Ahearne A."/>
            <person name="Stevens C."/>
            <person name="Dowd S."/>
        </authorList>
    </citation>
    <scope>NUCLEOTIDE SEQUENCE [LARGE SCALE GENOMIC DNA]</scope>
    <source>
        <strain evidence="1 2">NCWAL01</strain>
    </source>
</reference>
<organism evidence="1 2">
    <name type="scientific">Stigmatella ashevillensis</name>
    <dbReference type="NCBI Taxonomy" id="2995309"/>
    <lineage>
        <taxon>Bacteria</taxon>
        <taxon>Pseudomonadati</taxon>
        <taxon>Myxococcota</taxon>
        <taxon>Myxococcia</taxon>
        <taxon>Myxococcales</taxon>
        <taxon>Cystobacterineae</taxon>
        <taxon>Archangiaceae</taxon>
        <taxon>Stigmatella</taxon>
    </lineage>
</organism>
<dbReference type="Proteomes" id="UP001221838">
    <property type="component" value="Unassembled WGS sequence"/>
</dbReference>
<name>A0ABT5DCF6_9BACT</name>
<sequence>MLLMEVSPAVLAPNLQLLSASVTPDPAKRAAVVQSRALVRNRAEEGRGSYDCDNHSGKAAQFVTLTGGHNSLRLNQQACAPRVMTRIASGAADLATVLAACPLPVQVVAKESTR</sequence>
<protein>
    <submittedName>
        <fullName evidence="1">Uncharacterized protein</fullName>
    </submittedName>
</protein>
<gene>
    <name evidence="1" type="ORF">POL68_16170</name>
</gene>
<accession>A0ABT5DCF6</accession>
<comment type="caution">
    <text evidence="1">The sequence shown here is derived from an EMBL/GenBank/DDBJ whole genome shotgun (WGS) entry which is preliminary data.</text>
</comment>
<proteinExistence type="predicted"/>
<dbReference type="EMBL" id="JAQNDM010000002">
    <property type="protein sequence ID" value="MDC0710012.1"/>
    <property type="molecule type" value="Genomic_DNA"/>
</dbReference>
<evidence type="ECO:0000313" key="2">
    <source>
        <dbReference type="Proteomes" id="UP001221838"/>
    </source>
</evidence>